<reference evidence="2" key="1">
    <citation type="journal article" date="2022" name="Mol. Ecol. Resour.">
        <title>The genomes of chicory, endive, great burdock and yacon provide insights into Asteraceae palaeo-polyploidization history and plant inulin production.</title>
        <authorList>
            <person name="Fan W."/>
            <person name="Wang S."/>
            <person name="Wang H."/>
            <person name="Wang A."/>
            <person name="Jiang F."/>
            <person name="Liu H."/>
            <person name="Zhao H."/>
            <person name="Xu D."/>
            <person name="Zhang Y."/>
        </authorList>
    </citation>
    <scope>NUCLEOTIDE SEQUENCE [LARGE SCALE GENOMIC DNA]</scope>
    <source>
        <strain evidence="2">cv. Yunnan</strain>
    </source>
</reference>
<sequence>MALTGLKYIYCLYKTLYEGSVAFNSSHFKKTSRDCIRFNDLATVANASMIVKLPYLRLSGRIFLLSSVSGVQTNHLADLEYEAKIQSLKSKLHPETLINVLSSTNDLNSSLRLFKWASLQNQFLHTTDTYYRIIIKLGMASRIDEMEGFCIEMVKAGFSASEQALLRLIDSFIMLHRFDEALRVFSVLNSNSYKPSIALINRLLGVLVEERRGIKSVLFIYKEMVKARIGPTAETLNHLMEALFDADRVDSMLEQYKRMQKKGCCPNSTTYEVMVSGLIGKNLLDKALVVLNEVLESGCDLESRFFSHILPLLFKMNKLEMGLKLFEKMKSSNIVPDLSVYEVLIQYFSRNLCMDDAINLLDEMISNDLKPSDCVFVDLVNGFCMLNKLSEAKQFLEDQQITEADAYNALLKGYCQAGNYAEVIWLFQKMVEKNITNSLSSNILISYLSENQRYDIVYKALSRMIASGYMPHSTTYSALIIGKCKSNEVDDALNLFHHVREERWVVDSSCYDTLIVSLCQMNKIQDAIDVFHYILSNKFTVHASSFSMLIKGLCLKGKVNKVINLLPFASNSGLSCSNEDYSIIIKSMSNLSKGTNLLIIFARMVIEGCPLNSETYKQLIKSMSKHQRSTECAMFLNRMVNEGLLPDTEILLNSLSFLAQKSQLHTVLPTIQKLLSVSDHGVLNHAIYNILINGLWKEGYKLKARLLLDMMLEKGWVPDSTTHRLLINSGSSEVFANGNGDAQDEITNILSEGFGEL</sequence>
<proteinExistence type="predicted"/>
<protein>
    <submittedName>
        <fullName evidence="1">Uncharacterized protein</fullName>
    </submittedName>
</protein>
<comment type="caution">
    <text evidence="1">The sequence shown here is derived from an EMBL/GenBank/DDBJ whole genome shotgun (WGS) entry which is preliminary data.</text>
</comment>
<keyword evidence="2" id="KW-1185">Reference proteome</keyword>
<accession>A0ACB9IAM7</accession>
<evidence type="ECO:0000313" key="1">
    <source>
        <dbReference type="EMBL" id="KAI3805314.1"/>
    </source>
</evidence>
<gene>
    <name evidence="1" type="ORF">L1987_27563</name>
</gene>
<dbReference type="EMBL" id="CM042026">
    <property type="protein sequence ID" value="KAI3805314.1"/>
    <property type="molecule type" value="Genomic_DNA"/>
</dbReference>
<reference evidence="1 2" key="2">
    <citation type="journal article" date="2022" name="Mol. Ecol. Resour.">
        <title>The genomes of chicory, endive, great burdock and yacon provide insights into Asteraceae paleo-polyploidization history and plant inulin production.</title>
        <authorList>
            <person name="Fan W."/>
            <person name="Wang S."/>
            <person name="Wang H."/>
            <person name="Wang A."/>
            <person name="Jiang F."/>
            <person name="Liu H."/>
            <person name="Zhao H."/>
            <person name="Xu D."/>
            <person name="Zhang Y."/>
        </authorList>
    </citation>
    <scope>NUCLEOTIDE SEQUENCE [LARGE SCALE GENOMIC DNA]</scope>
    <source>
        <strain evidence="2">cv. Yunnan</strain>
        <tissue evidence="1">Leaves</tissue>
    </source>
</reference>
<evidence type="ECO:0000313" key="2">
    <source>
        <dbReference type="Proteomes" id="UP001056120"/>
    </source>
</evidence>
<name>A0ACB9IAM7_9ASTR</name>
<dbReference type="Proteomes" id="UP001056120">
    <property type="component" value="Linkage Group LG09"/>
</dbReference>
<organism evidence="1 2">
    <name type="scientific">Smallanthus sonchifolius</name>
    <dbReference type="NCBI Taxonomy" id="185202"/>
    <lineage>
        <taxon>Eukaryota</taxon>
        <taxon>Viridiplantae</taxon>
        <taxon>Streptophyta</taxon>
        <taxon>Embryophyta</taxon>
        <taxon>Tracheophyta</taxon>
        <taxon>Spermatophyta</taxon>
        <taxon>Magnoliopsida</taxon>
        <taxon>eudicotyledons</taxon>
        <taxon>Gunneridae</taxon>
        <taxon>Pentapetalae</taxon>
        <taxon>asterids</taxon>
        <taxon>campanulids</taxon>
        <taxon>Asterales</taxon>
        <taxon>Asteraceae</taxon>
        <taxon>Asteroideae</taxon>
        <taxon>Heliantheae alliance</taxon>
        <taxon>Millerieae</taxon>
        <taxon>Smallanthus</taxon>
    </lineage>
</organism>